<keyword evidence="4" id="KW-0547">Nucleotide-binding</keyword>
<dbReference type="InterPro" id="IPR051813">
    <property type="entry name" value="HepT_RNase_toxin"/>
</dbReference>
<keyword evidence="3" id="KW-0540">Nuclease</keyword>
<evidence type="ECO:0000256" key="3">
    <source>
        <dbReference type="ARBA" id="ARBA00022722"/>
    </source>
</evidence>
<dbReference type="PANTHER" id="PTHR34139">
    <property type="entry name" value="UPF0331 PROTEIN MJ0127"/>
    <property type="match status" value="1"/>
</dbReference>
<sequence>MRPTVEDRLRDILEAIVEIEALLAGYDFARFTADKTSRMATERYLEVICEAARRLPDEMKKDASSIDWQAMVNFGNRLRHAYHATDVGIVWAIVQDHLFPMKSFVEGRMRPSS</sequence>
<dbReference type="PANTHER" id="PTHR34139:SF1">
    <property type="entry name" value="RNASE MJ1380-RELATED"/>
    <property type="match status" value="1"/>
</dbReference>
<gene>
    <name evidence="6" type="ORF">GA0061099_1001180</name>
</gene>
<dbReference type="Pfam" id="PF01934">
    <property type="entry name" value="HepT-like"/>
    <property type="match status" value="1"/>
</dbReference>
<dbReference type="GO" id="GO:0004540">
    <property type="term" value="F:RNA nuclease activity"/>
    <property type="evidence" value="ECO:0007669"/>
    <property type="project" value="InterPro"/>
</dbReference>
<dbReference type="GO" id="GO:0000166">
    <property type="term" value="F:nucleotide binding"/>
    <property type="evidence" value="ECO:0007669"/>
    <property type="project" value="UniProtKB-KW"/>
</dbReference>
<evidence type="ECO:0000256" key="5">
    <source>
        <dbReference type="ARBA" id="ARBA00022801"/>
    </source>
</evidence>
<reference evidence="6 7" key="1">
    <citation type="submission" date="2016-08" db="EMBL/GenBank/DDBJ databases">
        <authorList>
            <person name="Seilhamer J.J."/>
        </authorList>
    </citation>
    <scope>NUCLEOTIDE SEQUENCE [LARGE SCALE GENOMIC DNA]</scope>
    <source>
        <strain evidence="6 7">CCBAU 10071</strain>
    </source>
</reference>
<protein>
    <submittedName>
        <fullName evidence="6">Uncharacterized conserved protein, contains HEPN domain</fullName>
    </submittedName>
</protein>
<dbReference type="Proteomes" id="UP000183174">
    <property type="component" value="Unassembled WGS sequence"/>
</dbReference>
<name>A0A1C3TXG2_9BRAD</name>
<accession>A0A1C3TXG2</accession>
<evidence type="ECO:0000256" key="1">
    <source>
        <dbReference type="ARBA" id="ARBA00022553"/>
    </source>
</evidence>
<evidence type="ECO:0000256" key="2">
    <source>
        <dbReference type="ARBA" id="ARBA00022649"/>
    </source>
</evidence>
<keyword evidence="5" id="KW-0378">Hydrolase</keyword>
<dbReference type="RefSeq" id="WP_074447491.1">
    <property type="nucleotide sequence ID" value="NZ_FMAE01000001.1"/>
</dbReference>
<proteinExistence type="predicted"/>
<keyword evidence="2" id="KW-1277">Toxin-antitoxin system</keyword>
<keyword evidence="1" id="KW-0597">Phosphoprotein</keyword>
<dbReference type="EMBL" id="FMAE01000001">
    <property type="protein sequence ID" value="SCB07929.1"/>
    <property type="molecule type" value="Genomic_DNA"/>
</dbReference>
<evidence type="ECO:0000313" key="6">
    <source>
        <dbReference type="EMBL" id="SCB07929.1"/>
    </source>
</evidence>
<dbReference type="GO" id="GO:0110001">
    <property type="term" value="C:toxin-antitoxin complex"/>
    <property type="evidence" value="ECO:0007669"/>
    <property type="project" value="InterPro"/>
</dbReference>
<evidence type="ECO:0000256" key="4">
    <source>
        <dbReference type="ARBA" id="ARBA00022741"/>
    </source>
</evidence>
<dbReference type="AlphaFoldDB" id="A0A1C3TXG2"/>
<evidence type="ECO:0000313" key="7">
    <source>
        <dbReference type="Proteomes" id="UP000183174"/>
    </source>
</evidence>
<dbReference type="GO" id="GO:0016787">
    <property type="term" value="F:hydrolase activity"/>
    <property type="evidence" value="ECO:0007669"/>
    <property type="project" value="UniProtKB-KW"/>
</dbReference>
<organism evidence="6 7">
    <name type="scientific">Bradyrhizobium yuanmingense</name>
    <dbReference type="NCBI Taxonomy" id="108015"/>
    <lineage>
        <taxon>Bacteria</taxon>
        <taxon>Pseudomonadati</taxon>
        <taxon>Pseudomonadota</taxon>
        <taxon>Alphaproteobacteria</taxon>
        <taxon>Hyphomicrobiales</taxon>
        <taxon>Nitrobacteraceae</taxon>
        <taxon>Bradyrhizobium</taxon>
    </lineage>
</organism>
<dbReference type="InterPro" id="IPR008201">
    <property type="entry name" value="HepT-like"/>
</dbReference>